<evidence type="ECO:0000256" key="4">
    <source>
        <dbReference type="ARBA" id="ARBA00022679"/>
    </source>
</evidence>
<dbReference type="InterPro" id="IPR008145">
    <property type="entry name" value="GK/Ca_channel_bsu"/>
</dbReference>
<dbReference type="InterPro" id="IPR012699">
    <property type="entry name" value="PhnN"/>
</dbReference>
<dbReference type="EC" id="2.7.4.23" evidence="3"/>
<dbReference type="GO" id="GO:0005524">
    <property type="term" value="F:ATP binding"/>
    <property type="evidence" value="ECO:0007669"/>
    <property type="project" value="UniProtKB-KW"/>
</dbReference>
<dbReference type="InterPro" id="IPR008144">
    <property type="entry name" value="Guanylate_kin-like_dom"/>
</dbReference>
<dbReference type="GO" id="GO:0033863">
    <property type="term" value="F:ribose 1,5-bisphosphate phosphokinase activity"/>
    <property type="evidence" value="ECO:0007669"/>
    <property type="project" value="UniProtKB-EC"/>
</dbReference>
<dbReference type="PANTHER" id="PTHR23117:SF8">
    <property type="entry name" value="RIBOSE 1,5-BISPHOSPHATE PHOSPHOKINASE PHNN"/>
    <property type="match status" value="1"/>
</dbReference>
<accession>A0A8J7IMP5</accession>
<dbReference type="NCBIfam" id="TIGR02322">
    <property type="entry name" value="phosphon_PhnN"/>
    <property type="match status" value="1"/>
</dbReference>
<evidence type="ECO:0000256" key="1">
    <source>
        <dbReference type="ARBA" id="ARBA00000373"/>
    </source>
</evidence>
<dbReference type="PROSITE" id="PS50052">
    <property type="entry name" value="GUANYLATE_KINASE_2"/>
    <property type="match status" value="1"/>
</dbReference>
<feature type="domain" description="Guanylate kinase-like" evidence="7">
    <location>
        <begin position="3"/>
        <end position="175"/>
    </location>
</feature>
<dbReference type="GO" id="GO:0005829">
    <property type="term" value="C:cytosol"/>
    <property type="evidence" value="ECO:0007669"/>
    <property type="project" value="TreeGrafter"/>
</dbReference>
<evidence type="ECO:0000256" key="3">
    <source>
        <dbReference type="ARBA" id="ARBA00012892"/>
    </source>
</evidence>
<dbReference type="AlphaFoldDB" id="A0A8J7IMP5"/>
<protein>
    <recommendedName>
        <fullName evidence="3">ribose 1,5-bisphosphate phosphokinase</fullName>
        <ecNumber evidence="3">2.7.4.23</ecNumber>
    </recommendedName>
</protein>
<proteinExistence type="predicted"/>
<keyword evidence="6" id="KW-0067">ATP-binding</keyword>
<dbReference type="PANTHER" id="PTHR23117">
    <property type="entry name" value="GUANYLATE KINASE-RELATED"/>
    <property type="match status" value="1"/>
</dbReference>
<sequence>MAGRLFSLVGPSGAGKDTLLARALAARPDIHFVRRVVTRPERQNDEPFEGVSELEFLRRMHNNLFAFSWQAHGLFYGIPKSELAGLETGQDVIFNGSRAALPGIRMRYPDLQILLVTANPEVRAKRLAGRGRESEANILQRLKREAPLAAGLQAIEICNNHSVEHATEALLQALEPVSAKRSIR</sequence>
<comment type="catalytic activity">
    <reaction evidence="1">
        <text>alpha-D-ribose 1,5-bisphosphate + ATP = 5-phospho-alpha-D-ribose 1-diphosphate + ADP</text>
        <dbReference type="Rhea" id="RHEA:20109"/>
        <dbReference type="ChEBI" id="CHEBI:30616"/>
        <dbReference type="ChEBI" id="CHEBI:58017"/>
        <dbReference type="ChEBI" id="CHEBI:68688"/>
        <dbReference type="ChEBI" id="CHEBI:456216"/>
        <dbReference type="EC" id="2.7.4.23"/>
    </reaction>
</comment>
<evidence type="ECO:0000313" key="9">
    <source>
        <dbReference type="Proteomes" id="UP000640583"/>
    </source>
</evidence>
<dbReference type="Proteomes" id="UP000640583">
    <property type="component" value="Unassembled WGS sequence"/>
</dbReference>
<name>A0A8J7IMP5_9RHOB</name>
<keyword evidence="5" id="KW-0547">Nucleotide-binding</keyword>
<evidence type="ECO:0000259" key="7">
    <source>
        <dbReference type="PROSITE" id="PS50052"/>
    </source>
</evidence>
<organism evidence="8 9">
    <name type="scientific">Halocynthiibacter styelae</name>
    <dbReference type="NCBI Taxonomy" id="2761955"/>
    <lineage>
        <taxon>Bacteria</taxon>
        <taxon>Pseudomonadati</taxon>
        <taxon>Pseudomonadota</taxon>
        <taxon>Alphaproteobacteria</taxon>
        <taxon>Rhodobacterales</taxon>
        <taxon>Paracoccaceae</taxon>
        <taxon>Halocynthiibacter</taxon>
    </lineage>
</organism>
<dbReference type="RefSeq" id="WP_228848330.1">
    <property type="nucleotide sequence ID" value="NZ_JADCKQ010000004.1"/>
</dbReference>
<evidence type="ECO:0000256" key="6">
    <source>
        <dbReference type="ARBA" id="ARBA00022840"/>
    </source>
</evidence>
<reference evidence="8" key="1">
    <citation type="submission" date="2020-10" db="EMBL/GenBank/DDBJ databases">
        <title>Paenihalocynthiibacter styelae gen. nov., sp. nov., isolated from stalked sea squirt Styela clava.</title>
        <authorList>
            <person name="Kim Y.-O."/>
            <person name="Yoon J.-H."/>
        </authorList>
    </citation>
    <scope>NUCLEOTIDE SEQUENCE</scope>
    <source>
        <strain evidence="8">MYP1-1</strain>
    </source>
</reference>
<keyword evidence="9" id="KW-1185">Reference proteome</keyword>
<gene>
    <name evidence="8" type="primary">phnN</name>
    <name evidence="8" type="ORF">H1D41_07645</name>
</gene>
<dbReference type="SUPFAM" id="SSF52540">
    <property type="entry name" value="P-loop containing nucleoside triphosphate hydrolases"/>
    <property type="match status" value="1"/>
</dbReference>
<dbReference type="SMART" id="SM00072">
    <property type="entry name" value="GuKc"/>
    <property type="match status" value="1"/>
</dbReference>
<evidence type="ECO:0000256" key="5">
    <source>
        <dbReference type="ARBA" id="ARBA00022741"/>
    </source>
</evidence>
<evidence type="ECO:0000256" key="2">
    <source>
        <dbReference type="ARBA" id="ARBA00005069"/>
    </source>
</evidence>
<comment type="caution">
    <text evidence="8">The sequence shown here is derived from an EMBL/GenBank/DDBJ whole genome shotgun (WGS) entry which is preliminary data.</text>
</comment>
<evidence type="ECO:0000313" key="8">
    <source>
        <dbReference type="EMBL" id="MBI1493501.1"/>
    </source>
</evidence>
<dbReference type="GO" id="GO:0006015">
    <property type="term" value="P:5-phosphoribose 1-diphosphate biosynthetic process"/>
    <property type="evidence" value="ECO:0007669"/>
    <property type="project" value="UniProtKB-UniPathway"/>
</dbReference>
<dbReference type="EMBL" id="JADCKQ010000004">
    <property type="protein sequence ID" value="MBI1493501.1"/>
    <property type="molecule type" value="Genomic_DNA"/>
</dbReference>
<keyword evidence="4" id="KW-0808">Transferase</keyword>
<comment type="pathway">
    <text evidence="2">Metabolic intermediate biosynthesis; 5-phospho-alpha-D-ribose 1-diphosphate biosynthesis; 5-phospho-alpha-D-ribose 1-diphosphate from D-ribose 5-phosphate (route II): step 3/3.</text>
</comment>
<dbReference type="InterPro" id="IPR027417">
    <property type="entry name" value="P-loop_NTPase"/>
</dbReference>
<dbReference type="UniPathway" id="UPA00087">
    <property type="reaction ID" value="UER00175"/>
</dbReference>
<dbReference type="Pfam" id="PF00625">
    <property type="entry name" value="Guanylate_kin"/>
    <property type="match status" value="1"/>
</dbReference>
<dbReference type="Gene3D" id="3.40.50.300">
    <property type="entry name" value="P-loop containing nucleotide triphosphate hydrolases"/>
    <property type="match status" value="1"/>
</dbReference>